<evidence type="ECO:0000256" key="9">
    <source>
        <dbReference type="ARBA" id="ARBA00023211"/>
    </source>
</evidence>
<comment type="catalytic activity">
    <reaction evidence="10 11">
        <text>gamma-L-glutamyl-L-cysteine + glycine + ATP = glutathione + ADP + phosphate + H(+)</text>
        <dbReference type="Rhea" id="RHEA:13557"/>
        <dbReference type="ChEBI" id="CHEBI:15378"/>
        <dbReference type="ChEBI" id="CHEBI:30616"/>
        <dbReference type="ChEBI" id="CHEBI:43474"/>
        <dbReference type="ChEBI" id="CHEBI:57305"/>
        <dbReference type="ChEBI" id="CHEBI:57925"/>
        <dbReference type="ChEBI" id="CHEBI:58173"/>
        <dbReference type="ChEBI" id="CHEBI:456216"/>
        <dbReference type="EC" id="6.3.2.3"/>
    </reaction>
</comment>
<keyword evidence="9" id="KW-0464">Manganese</keyword>
<evidence type="ECO:0000256" key="6">
    <source>
        <dbReference type="ARBA" id="ARBA00022741"/>
    </source>
</evidence>
<evidence type="ECO:0000256" key="11">
    <source>
        <dbReference type="HAMAP-Rule" id="MF_00162"/>
    </source>
</evidence>
<dbReference type="Pfam" id="PF02951">
    <property type="entry name" value="GSH-S_N"/>
    <property type="match status" value="1"/>
</dbReference>
<feature type="region of interest" description="Disordered" evidence="12">
    <location>
        <begin position="318"/>
        <end position="339"/>
    </location>
</feature>
<dbReference type="InterPro" id="IPR011761">
    <property type="entry name" value="ATP-grasp"/>
</dbReference>
<evidence type="ECO:0000256" key="3">
    <source>
        <dbReference type="ARBA" id="ARBA00022598"/>
    </source>
</evidence>
<evidence type="ECO:0000256" key="8">
    <source>
        <dbReference type="ARBA" id="ARBA00022842"/>
    </source>
</evidence>
<dbReference type="SUPFAM" id="SSF52440">
    <property type="entry name" value="PreATP-grasp domain"/>
    <property type="match status" value="1"/>
</dbReference>
<comment type="similarity">
    <text evidence="11">Belongs to the prokaryotic GSH synthase family.</text>
</comment>
<dbReference type="Gene3D" id="3.40.50.20">
    <property type="match status" value="1"/>
</dbReference>
<proteinExistence type="inferred from homology"/>
<dbReference type="UniPathway" id="UPA00142">
    <property type="reaction ID" value="UER00210"/>
</dbReference>
<comment type="caution">
    <text evidence="14">The sequence shown here is derived from an EMBL/GenBank/DDBJ whole genome shotgun (WGS) entry which is preliminary data.</text>
</comment>
<dbReference type="Pfam" id="PF02955">
    <property type="entry name" value="GSH-S_ATP"/>
    <property type="match status" value="1"/>
</dbReference>
<dbReference type="PANTHER" id="PTHR21621:SF4">
    <property type="entry name" value="GLUTATHIONE SYNTHETASE"/>
    <property type="match status" value="1"/>
</dbReference>
<organism evidence="14 15">
    <name type="scientific">Methylobacter tundripaludum</name>
    <dbReference type="NCBI Taxonomy" id="173365"/>
    <lineage>
        <taxon>Bacteria</taxon>
        <taxon>Pseudomonadati</taxon>
        <taxon>Pseudomonadota</taxon>
        <taxon>Gammaproteobacteria</taxon>
        <taxon>Methylococcales</taxon>
        <taxon>Methylococcaceae</taxon>
        <taxon>Methylobacter</taxon>
    </lineage>
</organism>
<evidence type="ECO:0000256" key="1">
    <source>
        <dbReference type="ARBA" id="ARBA00001936"/>
    </source>
</evidence>
<comment type="pathway">
    <text evidence="11">Sulfur metabolism; glutathione biosynthesis; glutathione from L-cysteine and L-glutamate: step 2/2.</text>
</comment>
<reference evidence="14 15" key="1">
    <citation type="submission" date="2018-02" db="EMBL/GenBank/DDBJ databases">
        <title>Subsurface microbial communities from deep shales in Ohio and West Virginia, USA.</title>
        <authorList>
            <person name="Wrighton K."/>
        </authorList>
    </citation>
    <scope>NUCLEOTIDE SEQUENCE [LARGE SCALE GENOMIC DNA]</scope>
    <source>
        <strain evidence="14 15">OWC-G53F</strain>
    </source>
</reference>
<accession>A0A2S6H7Z4</accession>
<evidence type="ECO:0000256" key="12">
    <source>
        <dbReference type="SAM" id="MobiDB-lite"/>
    </source>
</evidence>
<keyword evidence="3 11" id="KW-0436">Ligase</keyword>
<dbReference type="FunFam" id="3.30.470.20:FF:000010">
    <property type="entry name" value="Glutathione synthetase"/>
    <property type="match status" value="1"/>
</dbReference>
<dbReference type="PANTHER" id="PTHR21621">
    <property type="entry name" value="RIBOSOMAL PROTEIN S6 MODIFICATION PROTEIN"/>
    <property type="match status" value="1"/>
</dbReference>
<evidence type="ECO:0000313" key="15">
    <source>
        <dbReference type="Proteomes" id="UP000238071"/>
    </source>
</evidence>
<dbReference type="RefSeq" id="WP_258076516.1">
    <property type="nucleotide sequence ID" value="NZ_PTIY01000001.1"/>
</dbReference>
<evidence type="ECO:0000313" key="14">
    <source>
        <dbReference type="EMBL" id="PPK73612.1"/>
    </source>
</evidence>
<dbReference type="InterPro" id="IPR004215">
    <property type="entry name" value="GSHS_N"/>
</dbReference>
<keyword evidence="5" id="KW-0479">Metal-binding</keyword>
<gene>
    <name evidence="11" type="primary">gshB</name>
    <name evidence="14" type="ORF">B0F88_101141</name>
</gene>
<dbReference type="GO" id="GO:0005524">
    <property type="term" value="F:ATP binding"/>
    <property type="evidence" value="ECO:0007669"/>
    <property type="project" value="UniProtKB-UniRule"/>
</dbReference>
<evidence type="ECO:0000256" key="7">
    <source>
        <dbReference type="ARBA" id="ARBA00022840"/>
    </source>
</evidence>
<dbReference type="InterPro" id="IPR013815">
    <property type="entry name" value="ATP_grasp_subdomain_1"/>
</dbReference>
<comment type="cofactor">
    <cofactor evidence="1">
        <name>Mn(2+)</name>
        <dbReference type="ChEBI" id="CHEBI:29035"/>
    </cofactor>
</comment>
<name>A0A2S6H7Z4_9GAMM</name>
<dbReference type="NCBIfam" id="NF003573">
    <property type="entry name" value="PRK05246.1"/>
    <property type="match status" value="1"/>
</dbReference>
<keyword evidence="8" id="KW-0460">Magnesium</keyword>
<dbReference type="Proteomes" id="UP000238071">
    <property type="component" value="Unassembled WGS sequence"/>
</dbReference>
<feature type="domain" description="ATP-grasp" evidence="13">
    <location>
        <begin position="126"/>
        <end position="311"/>
    </location>
</feature>
<dbReference type="GO" id="GO:0005737">
    <property type="term" value="C:cytoplasm"/>
    <property type="evidence" value="ECO:0007669"/>
    <property type="project" value="TreeGrafter"/>
</dbReference>
<protein>
    <recommendedName>
        <fullName evidence="11">Glutathione synthetase</fullName>
        <ecNumber evidence="11">6.3.2.3</ecNumber>
    </recommendedName>
    <alternativeName>
        <fullName evidence="11">GSH synthetase</fullName>
        <shortName evidence="11">GSH-S</shortName>
        <shortName evidence="11">GSHase</shortName>
    </alternativeName>
    <alternativeName>
        <fullName evidence="11">Glutathione synthase</fullName>
    </alternativeName>
</protein>
<evidence type="ECO:0000256" key="4">
    <source>
        <dbReference type="ARBA" id="ARBA00022684"/>
    </source>
</evidence>
<evidence type="ECO:0000259" key="13">
    <source>
        <dbReference type="PROSITE" id="PS50975"/>
    </source>
</evidence>
<dbReference type="Gene3D" id="3.30.1490.20">
    <property type="entry name" value="ATP-grasp fold, A domain"/>
    <property type="match status" value="1"/>
</dbReference>
<dbReference type="SUPFAM" id="SSF56059">
    <property type="entry name" value="Glutathione synthetase ATP-binding domain-like"/>
    <property type="match status" value="1"/>
</dbReference>
<keyword evidence="15" id="KW-1185">Reference proteome</keyword>
<sequence length="339" mass="38266">MLIKLGMVMDSIDHINIKKDTSFAMLLEAQVRGWELHYMELNDLFLRNGRAYARTRTIKVQRDEKNWYEFTAEQDIALDDLDVIMMRKDPPFDQEYIYATYLLERAESMGAYVINKPQSLRDANEKLFTAWFPQCCAETLVAREPARIRDFLLEQGEIILKPLDGMGGTSIFHLRQGDPNLSVILETMTQYNSRYVMAQKYLPQIVDGDKRILLVNGEVIPYALARIPAQGETRGNLAAGGRAEGRPLTDRDRWIAEQVGPTLREKGLVFVGIDVIGDTLTEINVTSPTCVQELDRQFGLNICGKLMDHIETTLAAPAPGRSTAYTPSMAINENTSGNI</sequence>
<comment type="cofactor">
    <cofactor evidence="2">
        <name>Mg(2+)</name>
        <dbReference type="ChEBI" id="CHEBI:18420"/>
    </cofactor>
</comment>
<keyword evidence="6 11" id="KW-0547">Nucleotide-binding</keyword>
<dbReference type="InterPro" id="IPR004218">
    <property type="entry name" value="GSHS_ATP-bd"/>
</dbReference>
<dbReference type="InterPro" id="IPR006284">
    <property type="entry name" value="Glut_synth_pro"/>
</dbReference>
<dbReference type="AlphaFoldDB" id="A0A2S6H7Z4"/>
<dbReference type="FunFam" id="3.30.1490.20:FF:000009">
    <property type="entry name" value="Glutathione synthetase"/>
    <property type="match status" value="1"/>
</dbReference>
<keyword evidence="7 11" id="KW-0067">ATP-binding</keyword>
<dbReference type="PROSITE" id="PS50975">
    <property type="entry name" value="ATP_GRASP"/>
    <property type="match status" value="1"/>
</dbReference>
<feature type="compositionally biased region" description="Polar residues" evidence="12">
    <location>
        <begin position="323"/>
        <end position="339"/>
    </location>
</feature>
<dbReference type="GO" id="GO:0046872">
    <property type="term" value="F:metal ion binding"/>
    <property type="evidence" value="ECO:0007669"/>
    <property type="project" value="UniProtKB-KW"/>
</dbReference>
<evidence type="ECO:0000256" key="2">
    <source>
        <dbReference type="ARBA" id="ARBA00001946"/>
    </source>
</evidence>
<dbReference type="GO" id="GO:0004363">
    <property type="term" value="F:glutathione synthase activity"/>
    <property type="evidence" value="ECO:0007669"/>
    <property type="project" value="UniProtKB-UniRule"/>
</dbReference>
<dbReference type="HAMAP" id="MF_00162">
    <property type="entry name" value="GSH_S"/>
    <property type="match status" value="1"/>
</dbReference>
<dbReference type="Gene3D" id="3.30.470.20">
    <property type="entry name" value="ATP-grasp fold, B domain"/>
    <property type="match status" value="1"/>
</dbReference>
<dbReference type="NCBIfam" id="TIGR01380">
    <property type="entry name" value="glut_syn"/>
    <property type="match status" value="1"/>
</dbReference>
<dbReference type="EC" id="6.3.2.3" evidence="11"/>
<dbReference type="EMBL" id="PTIY01000001">
    <property type="protein sequence ID" value="PPK73612.1"/>
    <property type="molecule type" value="Genomic_DNA"/>
</dbReference>
<dbReference type="InterPro" id="IPR016185">
    <property type="entry name" value="PreATP-grasp_dom_sf"/>
</dbReference>
<keyword evidence="4 11" id="KW-0317">Glutathione biosynthesis</keyword>
<dbReference type="FunFam" id="3.40.50.20:FF:000009">
    <property type="entry name" value="Glutathione synthetase"/>
    <property type="match status" value="1"/>
</dbReference>
<evidence type="ECO:0000256" key="10">
    <source>
        <dbReference type="ARBA" id="ARBA00050650"/>
    </source>
</evidence>
<evidence type="ECO:0000256" key="5">
    <source>
        <dbReference type="ARBA" id="ARBA00022723"/>
    </source>
</evidence>